<dbReference type="Gene3D" id="1.50.10.10">
    <property type="match status" value="1"/>
</dbReference>
<dbReference type="SUPFAM" id="SSF48208">
    <property type="entry name" value="Six-hairpin glycosidases"/>
    <property type="match status" value="1"/>
</dbReference>
<dbReference type="RefSeq" id="WP_114792771.1">
    <property type="nucleotide sequence ID" value="NZ_CP139960.1"/>
</dbReference>
<gene>
    <name evidence="8" type="ORF">U0035_03575</name>
</gene>
<reference evidence="8 9" key="1">
    <citation type="submission" date="2023-12" db="EMBL/GenBank/DDBJ databases">
        <title>Genome sequencing and assembly of bacterial species from a model synthetic community.</title>
        <authorList>
            <person name="Hogle S.L."/>
        </authorList>
    </citation>
    <scope>NUCLEOTIDE SEQUENCE [LARGE SCALE GENOMIC DNA]</scope>
    <source>
        <strain evidence="8 9">HAMBI_3031</strain>
    </source>
</reference>
<dbReference type="PROSITE" id="PS50007">
    <property type="entry name" value="PIPLC_X_DOMAIN"/>
    <property type="match status" value="1"/>
</dbReference>
<name>A0ABZ0W978_9BACT</name>
<evidence type="ECO:0000313" key="8">
    <source>
        <dbReference type="EMBL" id="WQD39229.1"/>
    </source>
</evidence>
<protein>
    <recommendedName>
        <fullName evidence="2">alpha-L-rhamnosidase</fullName>
        <ecNumber evidence="2">3.2.1.40</ecNumber>
    </recommendedName>
</protein>
<sequence length="916" mass="103471">MKYSFKYAFLFLTAYIFVLQNKVDAQSLEVKNVQIEQQSHPIGIGTATPRFSWQISSDKRAVKQVAYEILVATSKADLEKNIGDAWSSGKINSDNALLIPYKGSALKPNQYYYTKIKVVTNKGEEAWSKPMFFTLGFVNNGDWKAKWIGYDKAFPWDSVSQWSRLSARYYRKEFSSVKKLKKAFVNLVGLGMYELRINGKKMGDQVLAPAPTDYRKSVLSNTFDVTEHIQSGKNAIGVVLGNGRFFTMRQNYKPQKINNFGFPKLLFQMDLIYDDGTTQTIISDESWKFTADGPIRTNNEYDGEEYDATKELSGWADVGYNDGQWLKALLVAAPLGKVTPQPTKHMKVMQKLAPVSINKLKEDIYILDMGQNLSGWLQIKVKGKRGAQVKMKFAESLQPDGQLYIANLRDARVTDVYTLKGKGEETWHPTFIYHGFRYVEIMGWPGTPSVSDFEGHLVYDQMTTAGTLKTSNEVVNNIVKNAWWGIASNYKGMPVDCPQRNERQPWLGDRAQGAYGESFLFNNASLYAKWLDDIEESQTTEGAIPDVAPAYWNYYSDNVTWPGTYILVADMLHQQFGDQQSIKKHYPSMKKWLAYMKGKYMKNFIVTKDKYGDWCVPPEDLKMIKSQDSTRTTNGQLLATAYYYRLLGIMKRFAKISGNDRDIAAFTALRANIKSAFNKKFFRTQTSQYDNGTVTANLLPLYFGMTPDGKEQQVFENIVKKLQSDNMHISTGVIGTQWLMRGLTQHGKADAALTLASNKTYPSWGYMIENGATTIWELWNGNTANPQMNSQNHIMLLGDLLIWMFEDLGGIKAAAPGFKEIEMKPSFVQQLNNVEAAYQSAAGDIKSQWKRNGNQIQWQIEVPANSSAIIHIPAATATSIKEEGKAISNAEGVSLLKWENGIATLRIGSGNYQFTN</sequence>
<dbReference type="Gene3D" id="2.60.120.260">
    <property type="entry name" value="Galactose-binding domain-like"/>
    <property type="match status" value="2"/>
</dbReference>
<dbReference type="InterPro" id="IPR013783">
    <property type="entry name" value="Ig-like_fold"/>
</dbReference>
<dbReference type="EMBL" id="CP139960">
    <property type="protein sequence ID" value="WQD39229.1"/>
    <property type="molecule type" value="Genomic_DNA"/>
</dbReference>
<comment type="catalytic activity">
    <reaction evidence="1">
        <text>Hydrolysis of terminal non-reducing alpha-L-rhamnose residues in alpha-L-rhamnosides.</text>
        <dbReference type="EC" id="3.2.1.40"/>
    </reaction>
</comment>
<dbReference type="EC" id="3.2.1.40" evidence="2"/>
<dbReference type="InterPro" id="IPR016007">
    <property type="entry name" value="Alpha_rhamnosid"/>
</dbReference>
<evidence type="ECO:0000256" key="1">
    <source>
        <dbReference type="ARBA" id="ARBA00001445"/>
    </source>
</evidence>
<keyword evidence="9" id="KW-1185">Reference proteome</keyword>
<accession>A0ABZ0W978</accession>
<evidence type="ECO:0000313" key="9">
    <source>
        <dbReference type="Proteomes" id="UP001325680"/>
    </source>
</evidence>
<feature type="domain" description="Alpha-L-rhamnosidase C-terminal" evidence="7">
    <location>
        <begin position="810"/>
        <end position="885"/>
    </location>
</feature>
<evidence type="ECO:0000259" key="6">
    <source>
        <dbReference type="Pfam" id="PF17389"/>
    </source>
</evidence>
<dbReference type="Pfam" id="PF17389">
    <property type="entry name" value="Bac_rhamnosid6H"/>
    <property type="match status" value="1"/>
</dbReference>
<dbReference type="InterPro" id="IPR008928">
    <property type="entry name" value="6-hairpin_glycosidase_sf"/>
</dbReference>
<dbReference type="InterPro" id="IPR013737">
    <property type="entry name" value="Bac_rhamnosid_N"/>
</dbReference>
<dbReference type="InterPro" id="IPR035396">
    <property type="entry name" value="Bac_rhamnosid6H"/>
</dbReference>
<evidence type="ECO:0000256" key="3">
    <source>
        <dbReference type="ARBA" id="ARBA00022801"/>
    </source>
</evidence>
<dbReference type="InterPro" id="IPR012341">
    <property type="entry name" value="6hp_glycosidase-like_sf"/>
</dbReference>
<dbReference type="Pfam" id="PF08531">
    <property type="entry name" value="Bac_rhamnosid_N"/>
    <property type="match status" value="1"/>
</dbReference>
<dbReference type="Pfam" id="PF25788">
    <property type="entry name" value="Ig_Rha78A_N"/>
    <property type="match status" value="1"/>
</dbReference>
<organism evidence="8 9">
    <name type="scientific">Niabella yanshanensis</name>
    <dbReference type="NCBI Taxonomy" id="577386"/>
    <lineage>
        <taxon>Bacteria</taxon>
        <taxon>Pseudomonadati</taxon>
        <taxon>Bacteroidota</taxon>
        <taxon>Chitinophagia</taxon>
        <taxon>Chitinophagales</taxon>
        <taxon>Chitinophagaceae</taxon>
        <taxon>Niabella</taxon>
    </lineage>
</organism>
<dbReference type="GO" id="GO:0016787">
    <property type="term" value="F:hydrolase activity"/>
    <property type="evidence" value="ECO:0007669"/>
    <property type="project" value="UniProtKB-KW"/>
</dbReference>
<evidence type="ECO:0000259" key="5">
    <source>
        <dbReference type="Pfam" id="PF08531"/>
    </source>
</evidence>
<evidence type="ECO:0000259" key="4">
    <source>
        <dbReference type="Pfam" id="PF05592"/>
    </source>
</evidence>
<dbReference type="Gene3D" id="2.60.420.10">
    <property type="entry name" value="Maltose phosphorylase, domain 3"/>
    <property type="match status" value="1"/>
</dbReference>
<evidence type="ECO:0000256" key="2">
    <source>
        <dbReference type="ARBA" id="ARBA00012652"/>
    </source>
</evidence>
<dbReference type="Gene3D" id="2.60.40.10">
    <property type="entry name" value="Immunoglobulins"/>
    <property type="match status" value="1"/>
</dbReference>
<dbReference type="InterPro" id="IPR008902">
    <property type="entry name" value="Rhamnosid_concanavalin"/>
</dbReference>
<dbReference type="Proteomes" id="UP001325680">
    <property type="component" value="Chromosome"/>
</dbReference>
<dbReference type="Pfam" id="PF05592">
    <property type="entry name" value="Bac_rhamnosid"/>
    <property type="match status" value="1"/>
</dbReference>
<dbReference type="Pfam" id="PF17390">
    <property type="entry name" value="Bac_rhamnosid_C"/>
    <property type="match status" value="1"/>
</dbReference>
<evidence type="ECO:0000259" key="7">
    <source>
        <dbReference type="Pfam" id="PF17390"/>
    </source>
</evidence>
<dbReference type="InterPro" id="IPR035398">
    <property type="entry name" value="Bac_rhamnosid_C"/>
</dbReference>
<dbReference type="PANTHER" id="PTHR33307:SF6">
    <property type="entry name" value="ALPHA-RHAMNOSIDASE (EUROFUNG)-RELATED"/>
    <property type="match status" value="1"/>
</dbReference>
<dbReference type="PIRSF" id="PIRSF010631">
    <property type="entry name" value="A-rhamnsds"/>
    <property type="match status" value="1"/>
</dbReference>
<feature type="domain" description="Bacterial alpha-L-rhamnosidase N-terminal" evidence="5">
    <location>
        <begin position="178"/>
        <end position="349"/>
    </location>
</feature>
<feature type="domain" description="Alpha-L-rhamnosidase concanavalin-like" evidence="4">
    <location>
        <begin position="359"/>
        <end position="458"/>
    </location>
</feature>
<keyword evidence="3 8" id="KW-0378">Hydrolase</keyword>
<feature type="domain" description="Alpha-L-rhamnosidase six-hairpin glycosidase" evidence="6">
    <location>
        <begin position="465"/>
        <end position="807"/>
    </location>
</feature>
<dbReference type="PANTHER" id="PTHR33307">
    <property type="entry name" value="ALPHA-RHAMNOSIDASE (EUROFUNG)"/>
    <property type="match status" value="1"/>
</dbReference>
<proteinExistence type="predicted"/>